<name>A0A4Q1BRP0_TREME</name>
<dbReference type="GO" id="GO:0017025">
    <property type="term" value="F:TBP-class protein binding"/>
    <property type="evidence" value="ECO:0007669"/>
    <property type="project" value="TreeGrafter"/>
</dbReference>
<dbReference type="Pfam" id="PF04090">
    <property type="entry name" value="Rrn11"/>
    <property type="match status" value="1"/>
</dbReference>
<dbReference type="GO" id="GO:0070860">
    <property type="term" value="C:RNA polymerase I core factor complex"/>
    <property type="evidence" value="ECO:0007669"/>
    <property type="project" value="TreeGrafter"/>
</dbReference>
<dbReference type="GO" id="GO:0001181">
    <property type="term" value="F:RNA polymerase I general transcription initiation factor activity"/>
    <property type="evidence" value="ECO:0007669"/>
    <property type="project" value="InterPro"/>
</dbReference>
<dbReference type="InterPro" id="IPR007224">
    <property type="entry name" value="TIF_Rrn11"/>
</dbReference>
<feature type="compositionally biased region" description="Acidic residues" evidence="1">
    <location>
        <begin position="230"/>
        <end position="243"/>
    </location>
</feature>
<dbReference type="InterPro" id="IPR053029">
    <property type="entry name" value="RNA_pol_I-specific_init_factor"/>
</dbReference>
<dbReference type="GO" id="GO:0001164">
    <property type="term" value="F:RNA polymerase I core promoter sequence-specific DNA binding"/>
    <property type="evidence" value="ECO:0007669"/>
    <property type="project" value="InterPro"/>
</dbReference>
<keyword evidence="3" id="KW-1185">Reference proteome</keyword>
<evidence type="ECO:0000313" key="2">
    <source>
        <dbReference type="EMBL" id="RXK40645.1"/>
    </source>
</evidence>
<accession>A0A4Q1BRP0</accession>
<organism evidence="2 3">
    <name type="scientific">Tremella mesenterica</name>
    <name type="common">Jelly fungus</name>
    <dbReference type="NCBI Taxonomy" id="5217"/>
    <lineage>
        <taxon>Eukaryota</taxon>
        <taxon>Fungi</taxon>
        <taxon>Dikarya</taxon>
        <taxon>Basidiomycota</taxon>
        <taxon>Agaricomycotina</taxon>
        <taxon>Tremellomycetes</taxon>
        <taxon>Tremellales</taxon>
        <taxon>Tremellaceae</taxon>
        <taxon>Tremella</taxon>
    </lineage>
</organism>
<dbReference type="VEuPathDB" id="FungiDB:TREMEDRAFT_17734"/>
<feature type="region of interest" description="Disordered" evidence="1">
    <location>
        <begin position="187"/>
        <end position="243"/>
    </location>
</feature>
<reference evidence="2 3" key="1">
    <citation type="submission" date="2016-06" db="EMBL/GenBank/DDBJ databases">
        <title>Evolution of pathogenesis and genome organization in the Tremellales.</title>
        <authorList>
            <person name="Cuomo C."/>
            <person name="Litvintseva A."/>
            <person name="Heitman J."/>
            <person name="Chen Y."/>
            <person name="Sun S."/>
            <person name="Springer D."/>
            <person name="Dromer F."/>
            <person name="Young S."/>
            <person name="Zeng Q."/>
            <person name="Chapman S."/>
            <person name="Gujja S."/>
            <person name="Saif S."/>
            <person name="Birren B."/>
        </authorList>
    </citation>
    <scope>NUCLEOTIDE SEQUENCE [LARGE SCALE GENOMIC DNA]</scope>
    <source>
        <strain evidence="2 3">ATCC 28783</strain>
    </source>
</reference>
<proteinExistence type="predicted"/>
<dbReference type="AlphaFoldDB" id="A0A4Q1BRP0"/>
<dbReference type="PANTHER" id="PTHR28244">
    <property type="entry name" value="RNA POLYMERASE I-SPECIFIC TRANSCRIPTION INITIATION FACTOR RRN11"/>
    <property type="match status" value="1"/>
</dbReference>
<feature type="compositionally biased region" description="Acidic residues" evidence="1">
    <location>
        <begin position="195"/>
        <end position="209"/>
    </location>
</feature>
<comment type="caution">
    <text evidence="2">The sequence shown here is derived from an EMBL/GenBank/DDBJ whole genome shotgun (WGS) entry which is preliminary data.</text>
</comment>
<evidence type="ECO:0000313" key="3">
    <source>
        <dbReference type="Proteomes" id="UP000289152"/>
    </source>
</evidence>
<dbReference type="EMBL" id="SDIL01000016">
    <property type="protein sequence ID" value="RXK40645.1"/>
    <property type="molecule type" value="Genomic_DNA"/>
</dbReference>
<dbReference type="InParanoid" id="A0A4Q1BRP0"/>
<dbReference type="GO" id="GO:0042790">
    <property type="term" value="P:nucleolar large rRNA transcription by RNA polymerase I"/>
    <property type="evidence" value="ECO:0007669"/>
    <property type="project" value="TreeGrafter"/>
</dbReference>
<dbReference type="FunCoup" id="A0A4Q1BRP0">
    <property type="interactions" value="41"/>
</dbReference>
<sequence>MPGHPLLPNNSYQPNSIRAIYLHNLSSLFHACLVRGDLDRARRAWSILVQCREVDWKTRSYWGLEVLQAVPSIPIRQSQFTDDNREAERWLRTLQLSAKDHDKPQLLLALVLHLIKHDRHRQALDELELYLPSPPYDDVSTLHTYAGMLSFYLAQPVANRSVVSHTPAPQNSGNGRQDDNAVEPILRIDGPQQSESEDEHTDEELEEDYITTKVDSHPPIWDSSSSGETGEYDSDDTGSDAFP</sequence>
<evidence type="ECO:0000256" key="1">
    <source>
        <dbReference type="SAM" id="MobiDB-lite"/>
    </source>
</evidence>
<dbReference type="PANTHER" id="PTHR28244:SF1">
    <property type="entry name" value="RNA POLYMERASE I-SPECIFIC TRANSCRIPTION INITIATION FACTOR RRN11"/>
    <property type="match status" value="1"/>
</dbReference>
<dbReference type="OrthoDB" id="2159786at2759"/>
<protein>
    <submittedName>
        <fullName evidence="2">Uncharacterized protein</fullName>
    </submittedName>
</protein>
<dbReference type="Proteomes" id="UP000289152">
    <property type="component" value="Unassembled WGS sequence"/>
</dbReference>
<gene>
    <name evidence="2" type="ORF">M231_02102</name>
</gene>